<dbReference type="Gene3D" id="3.30.70.20">
    <property type="match status" value="1"/>
</dbReference>
<accession>A0ABP4BNH3</accession>
<evidence type="ECO:0000256" key="7">
    <source>
        <dbReference type="ARBA" id="ARBA00023291"/>
    </source>
</evidence>
<dbReference type="PANTHER" id="PTHR36923:SF3">
    <property type="entry name" value="FERREDOXIN"/>
    <property type="match status" value="1"/>
</dbReference>
<comment type="caution">
    <text evidence="8">The sequence shown here is derived from an EMBL/GenBank/DDBJ whole genome shotgun (WGS) entry which is preliminary data.</text>
</comment>
<sequence>MKAIADRSRCMAAGHCAVTAPAVFGNGDDGLVTVVDAEPGAEHREEVLLALRLCPSGAISALLDG</sequence>
<evidence type="ECO:0000256" key="5">
    <source>
        <dbReference type="ARBA" id="ARBA00023004"/>
    </source>
</evidence>
<comment type="cofactor">
    <cofactor evidence="1">
        <name>[3Fe-4S] cluster</name>
        <dbReference type="ChEBI" id="CHEBI:21137"/>
    </cofactor>
</comment>
<evidence type="ECO:0000256" key="6">
    <source>
        <dbReference type="ARBA" id="ARBA00023014"/>
    </source>
</evidence>
<dbReference type="Proteomes" id="UP001500665">
    <property type="component" value="Unassembled WGS sequence"/>
</dbReference>
<dbReference type="PANTHER" id="PTHR36923">
    <property type="entry name" value="FERREDOXIN"/>
    <property type="match status" value="1"/>
</dbReference>
<evidence type="ECO:0000256" key="2">
    <source>
        <dbReference type="ARBA" id="ARBA00022448"/>
    </source>
</evidence>
<keyword evidence="6" id="KW-0411">Iron-sulfur</keyword>
<keyword evidence="9" id="KW-1185">Reference proteome</keyword>
<proteinExistence type="predicted"/>
<evidence type="ECO:0000256" key="4">
    <source>
        <dbReference type="ARBA" id="ARBA00022982"/>
    </source>
</evidence>
<keyword evidence="7" id="KW-0003">3Fe-4S</keyword>
<reference evidence="9" key="1">
    <citation type="journal article" date="2019" name="Int. J. Syst. Evol. Microbiol.">
        <title>The Global Catalogue of Microorganisms (GCM) 10K type strain sequencing project: providing services to taxonomists for standard genome sequencing and annotation.</title>
        <authorList>
            <consortium name="The Broad Institute Genomics Platform"/>
            <consortium name="The Broad Institute Genome Sequencing Center for Infectious Disease"/>
            <person name="Wu L."/>
            <person name="Ma J."/>
        </authorList>
    </citation>
    <scope>NUCLEOTIDE SEQUENCE [LARGE SCALE GENOMIC DNA]</scope>
    <source>
        <strain evidence="9">JCM 10696</strain>
    </source>
</reference>
<gene>
    <name evidence="8" type="ORF">GCM10009550_33220</name>
</gene>
<dbReference type="InterPro" id="IPR051269">
    <property type="entry name" value="Fe-S_cluster_ET"/>
</dbReference>
<name>A0ABP4BNH3_9ACTN</name>
<keyword evidence="3" id="KW-0479">Metal-binding</keyword>
<dbReference type="EMBL" id="BAAAHH010000012">
    <property type="protein sequence ID" value="GAA0952458.1"/>
    <property type="molecule type" value="Genomic_DNA"/>
</dbReference>
<keyword evidence="4" id="KW-0249">Electron transport</keyword>
<evidence type="ECO:0000256" key="3">
    <source>
        <dbReference type="ARBA" id="ARBA00022723"/>
    </source>
</evidence>
<keyword evidence="5" id="KW-0408">Iron</keyword>
<organism evidence="8 9">
    <name type="scientific">Actinocorallia libanotica</name>
    <dbReference type="NCBI Taxonomy" id="46162"/>
    <lineage>
        <taxon>Bacteria</taxon>
        <taxon>Bacillati</taxon>
        <taxon>Actinomycetota</taxon>
        <taxon>Actinomycetes</taxon>
        <taxon>Streptosporangiales</taxon>
        <taxon>Thermomonosporaceae</taxon>
        <taxon>Actinocorallia</taxon>
    </lineage>
</organism>
<dbReference type="RefSeq" id="WP_344241706.1">
    <property type="nucleotide sequence ID" value="NZ_BAAAHH010000012.1"/>
</dbReference>
<evidence type="ECO:0000256" key="1">
    <source>
        <dbReference type="ARBA" id="ARBA00001927"/>
    </source>
</evidence>
<dbReference type="SUPFAM" id="SSF54862">
    <property type="entry name" value="4Fe-4S ferredoxins"/>
    <property type="match status" value="1"/>
</dbReference>
<protein>
    <submittedName>
        <fullName evidence="8">Ferredoxin</fullName>
    </submittedName>
</protein>
<evidence type="ECO:0000313" key="9">
    <source>
        <dbReference type="Proteomes" id="UP001500665"/>
    </source>
</evidence>
<keyword evidence="2" id="KW-0813">Transport</keyword>
<dbReference type="Pfam" id="PF13370">
    <property type="entry name" value="Fer4_13"/>
    <property type="match status" value="1"/>
</dbReference>
<evidence type="ECO:0000313" key="8">
    <source>
        <dbReference type="EMBL" id="GAA0952458.1"/>
    </source>
</evidence>